<organism evidence="3 4">
    <name type="scientific">Persicobacter diffluens</name>
    <dbReference type="NCBI Taxonomy" id="981"/>
    <lineage>
        <taxon>Bacteria</taxon>
        <taxon>Pseudomonadati</taxon>
        <taxon>Bacteroidota</taxon>
        <taxon>Cytophagia</taxon>
        <taxon>Cytophagales</taxon>
        <taxon>Persicobacteraceae</taxon>
        <taxon>Persicobacter</taxon>
    </lineage>
</organism>
<name>A0AAN5AJU6_9BACT</name>
<comment type="caution">
    <text evidence="3">The sequence shown here is derived from an EMBL/GenBank/DDBJ whole genome shotgun (WGS) entry which is preliminary data.</text>
</comment>
<feature type="region of interest" description="Disordered" evidence="1">
    <location>
        <begin position="1"/>
        <end position="21"/>
    </location>
</feature>
<dbReference type="AlphaFoldDB" id="A0AAN5AJU6"/>
<evidence type="ECO:0000313" key="4">
    <source>
        <dbReference type="Proteomes" id="UP001310022"/>
    </source>
</evidence>
<reference evidence="3 4" key="1">
    <citation type="submission" date="2021-12" db="EMBL/GenBank/DDBJ databases">
        <title>Genome sequencing of bacteria with rrn-lacking chromosome and rrn-plasmid.</title>
        <authorList>
            <person name="Anda M."/>
            <person name="Iwasaki W."/>
        </authorList>
    </citation>
    <scope>NUCLEOTIDE SEQUENCE [LARGE SCALE GENOMIC DNA]</scope>
    <source>
        <strain evidence="3 4">NBRC 15940</strain>
    </source>
</reference>
<evidence type="ECO:0000256" key="1">
    <source>
        <dbReference type="SAM" id="MobiDB-lite"/>
    </source>
</evidence>
<feature type="transmembrane region" description="Helical" evidence="2">
    <location>
        <begin position="178"/>
        <end position="198"/>
    </location>
</feature>
<dbReference type="EMBL" id="BQKE01000001">
    <property type="protein sequence ID" value="GJM61389.1"/>
    <property type="molecule type" value="Genomic_DNA"/>
</dbReference>
<feature type="transmembrane region" description="Helical" evidence="2">
    <location>
        <begin position="150"/>
        <end position="172"/>
    </location>
</feature>
<keyword evidence="2" id="KW-1133">Transmembrane helix</keyword>
<keyword evidence="2" id="KW-0812">Transmembrane</keyword>
<dbReference type="RefSeq" id="WP_338236945.1">
    <property type="nucleotide sequence ID" value="NZ_BQKE01000001.1"/>
</dbReference>
<dbReference type="Proteomes" id="UP001310022">
    <property type="component" value="Unassembled WGS sequence"/>
</dbReference>
<gene>
    <name evidence="3" type="ORF">PEDI_19410</name>
</gene>
<proteinExistence type="predicted"/>
<accession>A0AAN5AJU6</accession>
<protein>
    <submittedName>
        <fullName evidence="3">Uncharacterized protein</fullName>
    </submittedName>
</protein>
<sequence>MITSPPTKSDLLEQMKSGKSTEALRESLIPEIGLRRTEKMIDQAKNDLRKAYRPRIYQWIKEGATVTTLRSQIEEEIKGEAAEYFYKRGIDDYQSTIHQEALKQFKRTVGYHSAIKVLANEFVSESMIKDWGKAYYSAKHRTEKENKNGAIAKGAGLMLFGIIITVLSYFFASDMGGRYVITYGLIIAGAIQLFKAFAMEVSEIPD</sequence>
<evidence type="ECO:0000256" key="2">
    <source>
        <dbReference type="SAM" id="Phobius"/>
    </source>
</evidence>
<keyword evidence="2" id="KW-0472">Membrane</keyword>
<evidence type="ECO:0000313" key="3">
    <source>
        <dbReference type="EMBL" id="GJM61389.1"/>
    </source>
</evidence>
<keyword evidence="4" id="KW-1185">Reference proteome</keyword>